<gene>
    <name evidence="1" type="ORF">Ciccas_001729</name>
</gene>
<accession>A0ABD2QKA6</accession>
<protein>
    <submittedName>
        <fullName evidence="1">Uncharacterized protein</fullName>
    </submittedName>
</protein>
<keyword evidence="2" id="KW-1185">Reference proteome</keyword>
<comment type="caution">
    <text evidence="1">The sequence shown here is derived from an EMBL/GenBank/DDBJ whole genome shotgun (WGS) entry which is preliminary data.</text>
</comment>
<evidence type="ECO:0000313" key="2">
    <source>
        <dbReference type="Proteomes" id="UP001626550"/>
    </source>
</evidence>
<sequence>MCFSFRICIERLGAEKFAQAYVYVYGRRVKDSDQDMDEFQFQTGLRKFCSDPNTGFLLDQLVFLEHGIG</sequence>
<dbReference type="EMBL" id="JBJKFK010000120">
    <property type="protein sequence ID" value="KAL3319597.1"/>
    <property type="molecule type" value="Genomic_DNA"/>
</dbReference>
<dbReference type="AlphaFoldDB" id="A0ABD2QKA6"/>
<evidence type="ECO:0000313" key="1">
    <source>
        <dbReference type="EMBL" id="KAL3319597.1"/>
    </source>
</evidence>
<organism evidence="1 2">
    <name type="scientific">Cichlidogyrus casuarinus</name>
    <dbReference type="NCBI Taxonomy" id="1844966"/>
    <lineage>
        <taxon>Eukaryota</taxon>
        <taxon>Metazoa</taxon>
        <taxon>Spiralia</taxon>
        <taxon>Lophotrochozoa</taxon>
        <taxon>Platyhelminthes</taxon>
        <taxon>Monogenea</taxon>
        <taxon>Monopisthocotylea</taxon>
        <taxon>Dactylogyridea</taxon>
        <taxon>Ancyrocephalidae</taxon>
        <taxon>Cichlidogyrus</taxon>
    </lineage>
</organism>
<reference evidence="1 2" key="1">
    <citation type="submission" date="2024-11" db="EMBL/GenBank/DDBJ databases">
        <title>Adaptive evolution of stress response genes in parasites aligns with host niche diversity.</title>
        <authorList>
            <person name="Hahn C."/>
            <person name="Resl P."/>
        </authorList>
    </citation>
    <scope>NUCLEOTIDE SEQUENCE [LARGE SCALE GENOMIC DNA]</scope>
    <source>
        <strain evidence="1">EGGRZ-B1_66</strain>
        <tissue evidence="1">Body</tissue>
    </source>
</reference>
<dbReference type="Proteomes" id="UP001626550">
    <property type="component" value="Unassembled WGS sequence"/>
</dbReference>
<proteinExistence type="predicted"/>
<name>A0ABD2QKA6_9PLAT</name>